<evidence type="ECO:0000313" key="3">
    <source>
        <dbReference type="Proteomes" id="UP000814385"/>
    </source>
</evidence>
<evidence type="ECO:0000313" key="2">
    <source>
        <dbReference type="EMBL" id="MCG6657815.1"/>
    </source>
</evidence>
<evidence type="ECO:0000256" key="1">
    <source>
        <dbReference type="SAM" id="MobiDB-lite"/>
    </source>
</evidence>
<keyword evidence="3" id="KW-1185">Reference proteome</keyword>
<dbReference type="EMBL" id="JABFUC010000006">
    <property type="protein sequence ID" value="MCG6657815.1"/>
    <property type="molecule type" value="Genomic_DNA"/>
</dbReference>
<protein>
    <submittedName>
        <fullName evidence="2">Uncharacterized protein</fullName>
    </submittedName>
</protein>
<proteinExistence type="predicted"/>
<feature type="region of interest" description="Disordered" evidence="1">
    <location>
        <begin position="1"/>
        <end position="20"/>
    </location>
</feature>
<dbReference type="Proteomes" id="UP000814385">
    <property type="component" value="Unassembled WGS sequence"/>
</dbReference>
<comment type="caution">
    <text evidence="2">The sequence shown here is derived from an EMBL/GenBank/DDBJ whole genome shotgun (WGS) entry which is preliminary data.</text>
</comment>
<reference evidence="2 3" key="1">
    <citation type="submission" date="2020-05" db="EMBL/GenBank/DDBJ databases">
        <title>Comparative genomic analysis of denitrifying bacteria from Halomonas genus.</title>
        <authorList>
            <person name="Wang L."/>
            <person name="Shao Z."/>
        </authorList>
    </citation>
    <scope>NUCLEOTIDE SEQUENCE [LARGE SCALE GENOMIC DNA]</scope>
    <source>
        <strain evidence="2 3">A4</strain>
    </source>
</reference>
<dbReference type="RefSeq" id="WP_238976967.1">
    <property type="nucleotide sequence ID" value="NZ_JABFUC010000006.1"/>
</dbReference>
<gene>
    <name evidence="2" type="ORF">HOP52_08615</name>
</gene>
<accession>A0ABS9P7Q4</accession>
<feature type="compositionally biased region" description="Basic and acidic residues" evidence="1">
    <location>
        <begin position="7"/>
        <end position="20"/>
    </location>
</feature>
<name>A0ABS9P7Q4_9GAMM</name>
<sequence length="93" mass="10119">MSADFRGSAHHDNGSPDELAKPLDAAIGRLAVANAVADASPLMFDARGLDTLLLRQIPVINPQPATQFAPRLHVFHYDPLIKRASRPIFPPLK</sequence>
<organism evidence="2 3">
    <name type="scientific">Billgrantia campisalis</name>
    <dbReference type="NCBI Taxonomy" id="74661"/>
    <lineage>
        <taxon>Bacteria</taxon>
        <taxon>Pseudomonadati</taxon>
        <taxon>Pseudomonadota</taxon>
        <taxon>Gammaproteobacteria</taxon>
        <taxon>Oceanospirillales</taxon>
        <taxon>Halomonadaceae</taxon>
        <taxon>Billgrantia</taxon>
    </lineage>
</organism>